<organism evidence="14 15">
    <name type="scientific">Synchytrium microbalum</name>
    <dbReference type="NCBI Taxonomy" id="1806994"/>
    <lineage>
        <taxon>Eukaryota</taxon>
        <taxon>Fungi</taxon>
        <taxon>Fungi incertae sedis</taxon>
        <taxon>Chytridiomycota</taxon>
        <taxon>Chytridiomycota incertae sedis</taxon>
        <taxon>Chytridiomycetes</taxon>
        <taxon>Synchytriales</taxon>
        <taxon>Synchytriaceae</taxon>
        <taxon>Synchytrium</taxon>
    </lineage>
</organism>
<name>A0A507BYH6_9FUNG</name>
<dbReference type="GO" id="GO:0005886">
    <property type="term" value="C:plasma membrane"/>
    <property type="evidence" value="ECO:0007669"/>
    <property type="project" value="UniProtKB-SubCell"/>
</dbReference>
<comment type="caution">
    <text evidence="14">The sequence shown here is derived from an EMBL/GenBank/DDBJ whole genome shotgun (WGS) entry which is preliminary data.</text>
</comment>
<dbReference type="InterPro" id="IPR013616">
    <property type="entry name" value="Chitin_synth_N"/>
</dbReference>
<feature type="compositionally biased region" description="Polar residues" evidence="11">
    <location>
        <begin position="33"/>
        <end position="63"/>
    </location>
</feature>
<dbReference type="PANTHER" id="PTHR22914">
    <property type="entry name" value="CHITIN SYNTHASE"/>
    <property type="match status" value="1"/>
</dbReference>
<feature type="compositionally biased region" description="Polar residues" evidence="11">
    <location>
        <begin position="205"/>
        <end position="231"/>
    </location>
</feature>
<dbReference type="AlphaFoldDB" id="A0A507BYH6"/>
<keyword evidence="5" id="KW-0808">Transferase</keyword>
<evidence type="ECO:0000313" key="15">
    <source>
        <dbReference type="Proteomes" id="UP000319731"/>
    </source>
</evidence>
<dbReference type="SUPFAM" id="SSF53448">
    <property type="entry name" value="Nucleotide-diphospho-sugar transferases"/>
    <property type="match status" value="1"/>
</dbReference>
<evidence type="ECO:0000256" key="10">
    <source>
        <dbReference type="ARBA" id="ARBA00024009"/>
    </source>
</evidence>
<reference evidence="14 15" key="1">
    <citation type="journal article" date="2019" name="Sci. Rep.">
        <title>Comparative genomics of chytrid fungi reveal insights into the obligate biotrophic and pathogenic lifestyle of Synchytrium endobioticum.</title>
        <authorList>
            <person name="van de Vossenberg B.T.L.H."/>
            <person name="Warris S."/>
            <person name="Nguyen H.D.T."/>
            <person name="van Gent-Pelzer M.P.E."/>
            <person name="Joly D.L."/>
            <person name="van de Geest H.C."/>
            <person name="Bonants P.J.M."/>
            <person name="Smith D.S."/>
            <person name="Levesque C.A."/>
            <person name="van der Lee T.A.J."/>
        </authorList>
    </citation>
    <scope>NUCLEOTIDE SEQUENCE [LARGE SCALE GENOMIC DNA]</scope>
    <source>
        <strain evidence="14 15">JEL517</strain>
    </source>
</reference>
<comment type="function">
    <text evidence="10">Polymerizes chitin, a structural polymer of the cell wall and septum, by transferring the sugar moiety of UDP-GlcNAc to the non-reducing end of the growing chitin polymer.</text>
</comment>
<dbReference type="EMBL" id="QEAO01000014">
    <property type="protein sequence ID" value="TPX34360.1"/>
    <property type="molecule type" value="Genomic_DNA"/>
</dbReference>
<dbReference type="GO" id="GO:0030428">
    <property type="term" value="C:cell septum"/>
    <property type="evidence" value="ECO:0007669"/>
    <property type="project" value="TreeGrafter"/>
</dbReference>
<dbReference type="GeneID" id="42004253"/>
<evidence type="ECO:0000256" key="7">
    <source>
        <dbReference type="ARBA" id="ARBA00022989"/>
    </source>
</evidence>
<keyword evidence="3" id="KW-1003">Cell membrane</keyword>
<evidence type="ECO:0000256" key="9">
    <source>
        <dbReference type="ARBA" id="ARBA00023316"/>
    </source>
</evidence>
<keyword evidence="15" id="KW-1185">Reference proteome</keyword>
<accession>A0A507BYH6</accession>
<evidence type="ECO:0000256" key="4">
    <source>
        <dbReference type="ARBA" id="ARBA00022676"/>
    </source>
</evidence>
<keyword evidence="9" id="KW-0961">Cell wall biogenesis/degradation</keyword>
<dbReference type="OrthoDB" id="26569at2759"/>
<feature type="transmembrane region" description="Helical" evidence="12">
    <location>
        <begin position="717"/>
        <end position="740"/>
    </location>
</feature>
<keyword evidence="4" id="KW-0328">Glycosyltransferase</keyword>
<dbReference type="Pfam" id="PF01644">
    <property type="entry name" value="Chitin_synth_1"/>
    <property type="match status" value="1"/>
</dbReference>
<sequence>MSSSKGRKVGPTPSQLLSSALQSRAGNMDETPDLTSPNLDASLTDLPSPTPNDLPTLSSANQAMKLNQRQVQALAIQLQQRAALQQAQEKMGSPSSLLASSPVVQPTGVRRVPPSAAVATMSPAPVFSGEAVKRSRSKEDLARMVDASRHSVPPSVPPRTNTPAPGDAPSSASAVEDANNHNKNSSAKSSETKLLQSIIRNKVNTSNTDLTSSSYGSDSNPGVGSQQNSYTDLPLLGSPAVSTPLTKGIESLIDIKRGPPKRVDSLSRSKPEKQASVMSTTSATTKEEKKMSRAMTRHRTLMRKKIVRLTAAGHLAFEVPVPDRYLENCKYTEAREFTFLRYTAVAHDPDEVGRPKMGYEVRQNMMKRDTELAVCVTMYNEDEILFAKTLTAIMKNVAYMCSKKCYRSWGDEGWKHAVVVIVSDGRKKIHKRVLAMLGLMGLYQDLCRTTVDGKPTTAHWFELTTQVAVDKDMSIRGCKDGFVPVQVLFCLKEHNAKKLNSHRWFFNGICPLLKPNVCALIDVGTKPTPQSFYHLWRAFDRNKHVGGACGEICVESTHAFSMLNPLVASQNFEYKMSNILDKPLESVLGYIQVLPGAFSAYRYEAVQNSTPTSGPLVEYFKGETLHNSADFDVSSANKYLAEDRILCFEVVTKLNSAWTLKYVKAARAETDVPSALPELVSQRRRWLNGSLFALIHAISHFDLFFRSSHPIYRKALFMFLTLYNIVNLIFTWFSIGNFYLTFFFLSQICSKPASDPFRGGGPLVLLLMKQLYASAFLIILISSFGNRPQGSKMFYYSVVYLFGLVMVFTIFIGFLSVFAYIPQMNSAADILTLLSTSDVFRGVVISVSATYGMYLISSLIYLDFWHMITSCIPYMVMLPTYVNMFMVYALCNLHDVSWGTKGDNVVKSNVEPIKQDTIVREKREELEVVIPDDDRENLNTMYNDLLESLKVAPPPEKQVVDNKTKRDDYFKLFRTRVVASWLLSNGLLITIFTTDSITSLLFPAYQISPYLILLFWAVTGLAAVRFTGAMIFVFFEYLSNFVDAVLPIRQFQGPKPRRA</sequence>
<evidence type="ECO:0000256" key="8">
    <source>
        <dbReference type="ARBA" id="ARBA00023136"/>
    </source>
</evidence>
<dbReference type="RefSeq" id="XP_031025124.1">
    <property type="nucleotide sequence ID" value="XM_031168956.1"/>
</dbReference>
<feature type="transmembrane region" description="Helical" evidence="12">
    <location>
        <begin position="871"/>
        <end position="890"/>
    </location>
</feature>
<feature type="transmembrane region" description="Helical" evidence="12">
    <location>
        <begin position="760"/>
        <end position="781"/>
    </location>
</feature>
<feature type="transmembrane region" description="Helical" evidence="12">
    <location>
        <begin position="793"/>
        <end position="819"/>
    </location>
</feature>
<dbReference type="InterPro" id="IPR004835">
    <property type="entry name" value="Chitin_synth"/>
</dbReference>
<keyword evidence="8 12" id="KW-0472">Membrane</keyword>
<dbReference type="Proteomes" id="UP000319731">
    <property type="component" value="Unassembled WGS sequence"/>
</dbReference>
<evidence type="ECO:0000259" key="13">
    <source>
        <dbReference type="Pfam" id="PF08407"/>
    </source>
</evidence>
<evidence type="ECO:0000256" key="12">
    <source>
        <dbReference type="SAM" id="Phobius"/>
    </source>
</evidence>
<feature type="compositionally biased region" description="Low complexity" evidence="11">
    <location>
        <begin position="14"/>
        <end position="23"/>
    </location>
</feature>
<feature type="transmembrane region" description="Helical" evidence="12">
    <location>
        <begin position="978"/>
        <end position="998"/>
    </location>
</feature>
<evidence type="ECO:0000256" key="2">
    <source>
        <dbReference type="ARBA" id="ARBA00012543"/>
    </source>
</evidence>
<evidence type="ECO:0000256" key="6">
    <source>
        <dbReference type="ARBA" id="ARBA00022692"/>
    </source>
</evidence>
<evidence type="ECO:0000313" key="14">
    <source>
        <dbReference type="EMBL" id="TPX34360.1"/>
    </source>
</evidence>
<feature type="compositionally biased region" description="Basic and acidic residues" evidence="11">
    <location>
        <begin position="131"/>
        <end position="149"/>
    </location>
</feature>
<feature type="region of interest" description="Disordered" evidence="11">
    <location>
        <begin position="1"/>
        <end position="63"/>
    </location>
</feature>
<dbReference type="Pfam" id="PF08407">
    <property type="entry name" value="Chitin_synth_1N"/>
    <property type="match status" value="1"/>
</dbReference>
<feature type="domain" description="Chitin synthase N-terminal" evidence="13">
    <location>
        <begin position="304"/>
        <end position="371"/>
    </location>
</feature>
<dbReference type="EC" id="2.4.1.16" evidence="2"/>
<feature type="transmembrane region" description="Helical" evidence="12">
    <location>
        <begin position="1010"/>
        <end position="1035"/>
    </location>
</feature>
<dbReference type="STRING" id="1806994.A0A507BYH6"/>
<dbReference type="GO" id="GO:0071555">
    <property type="term" value="P:cell wall organization"/>
    <property type="evidence" value="ECO:0007669"/>
    <property type="project" value="UniProtKB-KW"/>
</dbReference>
<keyword evidence="7 12" id="KW-1133">Transmembrane helix</keyword>
<feature type="compositionally biased region" description="Low complexity" evidence="11">
    <location>
        <begin position="163"/>
        <end position="174"/>
    </location>
</feature>
<evidence type="ECO:0000256" key="11">
    <source>
        <dbReference type="SAM" id="MobiDB-lite"/>
    </source>
</evidence>
<dbReference type="InterPro" id="IPR029044">
    <property type="entry name" value="Nucleotide-diphossugar_trans"/>
</dbReference>
<dbReference type="CDD" id="cd04190">
    <property type="entry name" value="Chitin_synth_C"/>
    <property type="match status" value="1"/>
</dbReference>
<dbReference type="GO" id="GO:0006031">
    <property type="term" value="P:chitin biosynthetic process"/>
    <property type="evidence" value="ECO:0007669"/>
    <property type="project" value="TreeGrafter"/>
</dbReference>
<feature type="region of interest" description="Disordered" evidence="11">
    <location>
        <begin position="258"/>
        <end position="295"/>
    </location>
</feature>
<feature type="transmembrane region" description="Helical" evidence="12">
    <location>
        <begin position="839"/>
        <end position="864"/>
    </location>
</feature>
<protein>
    <recommendedName>
        <fullName evidence="2">chitin synthase</fullName>
        <ecNumber evidence="2">2.4.1.16</ecNumber>
    </recommendedName>
</protein>
<evidence type="ECO:0000256" key="5">
    <source>
        <dbReference type="ARBA" id="ARBA00022679"/>
    </source>
</evidence>
<dbReference type="GO" id="GO:0004100">
    <property type="term" value="F:chitin synthase activity"/>
    <property type="evidence" value="ECO:0007669"/>
    <property type="project" value="UniProtKB-EC"/>
</dbReference>
<evidence type="ECO:0000256" key="3">
    <source>
        <dbReference type="ARBA" id="ARBA00022475"/>
    </source>
</evidence>
<comment type="subcellular location">
    <subcellularLocation>
        <location evidence="1">Cell membrane</location>
        <topology evidence="1">Multi-pass membrane protein</topology>
    </subcellularLocation>
</comment>
<evidence type="ECO:0000256" key="1">
    <source>
        <dbReference type="ARBA" id="ARBA00004651"/>
    </source>
</evidence>
<feature type="region of interest" description="Disordered" evidence="11">
    <location>
        <begin position="205"/>
        <end position="236"/>
    </location>
</feature>
<keyword evidence="6 12" id="KW-0812">Transmembrane</keyword>
<gene>
    <name evidence="14" type="ORF">SmJEL517_g03028</name>
</gene>
<feature type="region of interest" description="Disordered" evidence="11">
    <location>
        <begin position="129"/>
        <end position="192"/>
    </location>
</feature>
<proteinExistence type="predicted"/>
<feature type="compositionally biased region" description="Basic and acidic residues" evidence="11">
    <location>
        <begin position="258"/>
        <end position="273"/>
    </location>
</feature>
<dbReference type="PANTHER" id="PTHR22914:SF9">
    <property type="entry name" value="CHITIN SYNTHASE 1"/>
    <property type="match status" value="1"/>
</dbReference>